<keyword evidence="3" id="KW-0813">Transport</keyword>
<evidence type="ECO:0000256" key="1">
    <source>
        <dbReference type="ARBA" id="ARBA00004651"/>
    </source>
</evidence>
<keyword evidence="5" id="KW-0762">Sugar transport</keyword>
<feature type="compositionally biased region" description="Basic and acidic residues" evidence="14">
    <location>
        <begin position="489"/>
        <end position="498"/>
    </location>
</feature>
<feature type="transmembrane region" description="Helical" evidence="15">
    <location>
        <begin position="150"/>
        <end position="171"/>
    </location>
</feature>
<dbReference type="PANTHER" id="PTHR33843">
    <property type="entry name" value="ASCORBATE-SPECIFIC PTS SYSTEM EIIC COMPONENT"/>
    <property type="match status" value="1"/>
</dbReference>
<comment type="caution">
    <text evidence="16">The sequence shown here is derived from an EMBL/GenBank/DDBJ whole genome shotgun (WGS) entry which is preliminary data.</text>
</comment>
<evidence type="ECO:0000256" key="9">
    <source>
        <dbReference type="ARBA" id="ARBA00023136"/>
    </source>
</evidence>
<dbReference type="Proteomes" id="UP000727056">
    <property type="component" value="Unassembled WGS sequence"/>
</dbReference>
<evidence type="ECO:0000256" key="3">
    <source>
        <dbReference type="ARBA" id="ARBA00022448"/>
    </source>
</evidence>
<evidence type="ECO:0000256" key="5">
    <source>
        <dbReference type="ARBA" id="ARBA00022597"/>
    </source>
</evidence>
<keyword evidence="9 15" id="KW-0472">Membrane</keyword>
<proteinExistence type="inferred from homology"/>
<comment type="subunit">
    <text evidence="2">Homodimer.</text>
</comment>
<feature type="transmembrane region" description="Helical" evidence="15">
    <location>
        <begin position="227"/>
        <end position="246"/>
    </location>
</feature>
<comment type="similarity">
    <text evidence="11">Belongs to the UlaA family.</text>
</comment>
<keyword evidence="17" id="KW-1185">Reference proteome</keyword>
<dbReference type="InterPro" id="IPR051562">
    <property type="entry name" value="Ascorbate-PTS_EIIC"/>
</dbReference>
<evidence type="ECO:0000256" key="6">
    <source>
        <dbReference type="ARBA" id="ARBA00022683"/>
    </source>
</evidence>
<feature type="region of interest" description="Disordered" evidence="14">
    <location>
        <begin position="475"/>
        <end position="498"/>
    </location>
</feature>
<keyword evidence="8 15" id="KW-1133">Transmembrane helix</keyword>
<sequence length="498" mass="51360">MNWLVSFAEFVVNEILSEPAYLIGLITAAGLIALRRSTGQILGGAIKATLGFLLIGAGAGLVVGSLAPLGEMIQGATGAHGVIPTNEAIVGIAQEQYGARVAWLMILGFAVSLLLARFTPLRYVFLTGHHMLFMATLLTIVLATAGHTSWVVVVVGGVLLGIMLVAMPAFAHPWTKRITGNNTVAIGHFGTAGYVVAGATGQLVGKKSRSTEDMNLPEGLRFLRDSMVATALSMLVIYLAMALLFLGRAGQEEAFAAFAVDGGEPAANLGNYLMQSVMQGLQFGIAVAVILFGVRTILGELVPAFQGIAERLVPGAVPSLDAPIVFPYAQNAVLVGFLSSFTGGLVTLGLLSWVLGPAFGLALVLPGLVPHFFTGGAAGVYGNATGGRRGAVLGAFLNGVLITILPALLLKVLGAFGEENTTFGDADFGWFGVLVGNAAEAGEVGGIVLMVLLGAAVLIGAIVMQKKVVDAGWDPGARRDAPPSAPHPLGERRFGEPA</sequence>
<dbReference type="NCBIfam" id="NF009553">
    <property type="entry name" value="PRK12997.1-5"/>
    <property type="match status" value="1"/>
</dbReference>
<evidence type="ECO:0000256" key="14">
    <source>
        <dbReference type="SAM" id="MobiDB-lite"/>
    </source>
</evidence>
<feature type="transmembrane region" description="Helical" evidence="15">
    <location>
        <begin position="50"/>
        <end position="69"/>
    </location>
</feature>
<feature type="transmembrane region" description="Helical" evidence="15">
    <location>
        <begin position="332"/>
        <end position="355"/>
    </location>
</feature>
<name>A0ABX1C3C8_9ACTN</name>
<feature type="transmembrane region" description="Helical" evidence="15">
    <location>
        <begin position="20"/>
        <end position="38"/>
    </location>
</feature>
<comment type="function">
    <text evidence="10">The phosphoenolpyruvate-dependent sugar phosphotransferase system (sugar PTS), a major carbohydrate active transport system, catalyzes the phosphorylation of incoming sugar substrates concomitantly with their translocation across the cell membrane. The enzyme II UlaABC PTS system is involved in ascorbate transport.</text>
</comment>
<evidence type="ECO:0000256" key="12">
    <source>
        <dbReference type="ARBA" id="ARBA00039702"/>
    </source>
</evidence>
<feature type="transmembrane region" description="Helical" evidence="15">
    <location>
        <begin position="361"/>
        <end position="384"/>
    </location>
</feature>
<dbReference type="RefSeq" id="WP_168086570.1">
    <property type="nucleotide sequence ID" value="NZ_JAAVJC010000006.1"/>
</dbReference>
<feature type="transmembrane region" description="Helical" evidence="15">
    <location>
        <begin position="97"/>
        <end position="116"/>
    </location>
</feature>
<gene>
    <name evidence="16" type="ORF">HCN52_01965</name>
</gene>
<evidence type="ECO:0000256" key="15">
    <source>
        <dbReference type="SAM" id="Phobius"/>
    </source>
</evidence>
<feature type="transmembrane region" description="Helical" evidence="15">
    <location>
        <begin position="391"/>
        <end position="410"/>
    </location>
</feature>
<feature type="transmembrane region" description="Helical" evidence="15">
    <location>
        <begin position="444"/>
        <end position="464"/>
    </location>
</feature>
<evidence type="ECO:0000313" key="16">
    <source>
        <dbReference type="EMBL" id="NJQ13740.1"/>
    </source>
</evidence>
<evidence type="ECO:0000256" key="4">
    <source>
        <dbReference type="ARBA" id="ARBA00022475"/>
    </source>
</evidence>
<organism evidence="16 17">
    <name type="scientific">Streptomyces bohaiensis</name>
    <dbReference type="NCBI Taxonomy" id="1431344"/>
    <lineage>
        <taxon>Bacteria</taxon>
        <taxon>Bacillati</taxon>
        <taxon>Actinomycetota</taxon>
        <taxon>Actinomycetes</taxon>
        <taxon>Kitasatosporales</taxon>
        <taxon>Streptomycetaceae</taxon>
        <taxon>Streptomyces</taxon>
    </lineage>
</organism>
<evidence type="ECO:0000256" key="11">
    <source>
        <dbReference type="ARBA" id="ARBA00038218"/>
    </source>
</evidence>
<evidence type="ECO:0000256" key="8">
    <source>
        <dbReference type="ARBA" id="ARBA00022989"/>
    </source>
</evidence>
<dbReference type="EMBL" id="JAAVJC010000006">
    <property type="protein sequence ID" value="NJQ13740.1"/>
    <property type="molecule type" value="Genomic_DNA"/>
</dbReference>
<dbReference type="InterPro" id="IPR004703">
    <property type="entry name" value="PTS_sugar-sp_permease"/>
</dbReference>
<keyword evidence="7 15" id="KW-0812">Transmembrane</keyword>
<comment type="subcellular location">
    <subcellularLocation>
        <location evidence="1">Cell membrane</location>
        <topology evidence="1">Multi-pass membrane protein</topology>
    </subcellularLocation>
</comment>
<dbReference type="Pfam" id="PF03611">
    <property type="entry name" value="EIIC-GAT"/>
    <property type="match status" value="1"/>
</dbReference>
<dbReference type="NCBIfam" id="NF006920">
    <property type="entry name" value="PRK09410.1-2"/>
    <property type="match status" value="1"/>
</dbReference>
<dbReference type="PANTHER" id="PTHR33843:SF4">
    <property type="entry name" value="ASCORBATE-SPECIFIC PTS SYSTEM EIIC COMPONENT"/>
    <property type="match status" value="1"/>
</dbReference>
<reference evidence="16 17" key="1">
    <citation type="submission" date="2020-03" db="EMBL/GenBank/DDBJ databases">
        <title>Draft genome of Streptomyces sp. ventii, isolated from the Axial Seamount in the Pacific Ocean, and resequencing of the two type strains Streptomyces lonarensis strain NCL 716 and Streptomyces bohaiensis strain 11A07.</title>
        <authorList>
            <person name="Loughran R.M."/>
            <person name="Pfannmuller K.M."/>
            <person name="Wasson B.J."/>
            <person name="Deadmond M.C."/>
            <person name="Paddock B.E."/>
            <person name="Koyack M.J."/>
            <person name="Gallegos D.A."/>
            <person name="Mitchell E.A."/>
            <person name="Ushijima B."/>
            <person name="Saw J.H."/>
            <person name="Mcphail K.L."/>
            <person name="Videau P."/>
        </authorList>
    </citation>
    <scope>NUCLEOTIDE SEQUENCE [LARGE SCALE GENOMIC DNA]</scope>
    <source>
        <strain evidence="16 17">11A07</strain>
    </source>
</reference>
<protein>
    <recommendedName>
        <fullName evidence="12">Ascorbate-specific PTS system EIIC component</fullName>
    </recommendedName>
    <alternativeName>
        <fullName evidence="13">Ascorbate-specific permease IIC component UlaA</fullName>
    </alternativeName>
</protein>
<evidence type="ECO:0000256" key="7">
    <source>
        <dbReference type="ARBA" id="ARBA00022692"/>
    </source>
</evidence>
<evidence type="ECO:0000256" key="2">
    <source>
        <dbReference type="ARBA" id="ARBA00011738"/>
    </source>
</evidence>
<accession>A0ABX1C3C8</accession>
<keyword evidence="4" id="KW-1003">Cell membrane</keyword>
<keyword evidence="6" id="KW-0598">Phosphotransferase system</keyword>
<evidence type="ECO:0000256" key="10">
    <source>
        <dbReference type="ARBA" id="ARBA00037387"/>
    </source>
</evidence>
<evidence type="ECO:0000256" key="13">
    <source>
        <dbReference type="ARBA" id="ARBA00042859"/>
    </source>
</evidence>
<evidence type="ECO:0000313" key="17">
    <source>
        <dbReference type="Proteomes" id="UP000727056"/>
    </source>
</evidence>
<feature type="transmembrane region" description="Helical" evidence="15">
    <location>
        <begin position="123"/>
        <end position="144"/>
    </location>
</feature>